<dbReference type="Proteomes" id="UP000269708">
    <property type="component" value="Unassembled WGS sequence"/>
</dbReference>
<dbReference type="Pfam" id="PF03886">
    <property type="entry name" value="ABC_trans_aux"/>
    <property type="match status" value="1"/>
</dbReference>
<dbReference type="EMBL" id="RKQN01000002">
    <property type="protein sequence ID" value="RPE79584.1"/>
    <property type="molecule type" value="Genomic_DNA"/>
</dbReference>
<comment type="caution">
    <text evidence="3">The sequence shown here is derived from an EMBL/GenBank/DDBJ whole genome shotgun (WGS) entry which is preliminary data.</text>
</comment>
<dbReference type="Gene3D" id="3.40.50.10610">
    <property type="entry name" value="ABC-type transport auxiliary lipoprotein component"/>
    <property type="match status" value="1"/>
</dbReference>
<keyword evidence="4" id="KW-1185">Reference proteome</keyword>
<gene>
    <name evidence="3" type="ORF">EDC50_1405</name>
</gene>
<evidence type="ECO:0000259" key="2">
    <source>
        <dbReference type="Pfam" id="PF03886"/>
    </source>
</evidence>
<dbReference type="AlphaFoldDB" id="A0A3N4W312"/>
<accession>A0A3N4W312</accession>
<evidence type="ECO:0000256" key="1">
    <source>
        <dbReference type="SAM" id="SignalP"/>
    </source>
</evidence>
<name>A0A3N4W312_9GAMM</name>
<dbReference type="InterPro" id="IPR005586">
    <property type="entry name" value="ABC_trans_aux"/>
</dbReference>
<protein>
    <submittedName>
        <fullName evidence="3">Cholesterol transport system auxiliary component</fullName>
    </submittedName>
</protein>
<feature type="chain" id="PRO_5018336136" evidence="1">
    <location>
        <begin position="22"/>
        <end position="220"/>
    </location>
</feature>
<reference evidence="3 4" key="1">
    <citation type="submission" date="2018-11" db="EMBL/GenBank/DDBJ databases">
        <title>Genomic Encyclopedia of Type Strains, Phase IV (KMG-IV): sequencing the most valuable type-strain genomes for metagenomic binning, comparative biology and taxonomic classification.</title>
        <authorList>
            <person name="Goeker M."/>
        </authorList>
    </citation>
    <scope>NUCLEOTIDE SEQUENCE [LARGE SCALE GENOMIC DNA]</scope>
    <source>
        <strain evidence="3 4">DSM 25623</strain>
    </source>
</reference>
<keyword evidence="1" id="KW-0732">Signal</keyword>
<dbReference type="RefSeq" id="WP_123769778.1">
    <property type="nucleotide sequence ID" value="NZ_RKQN01000002.1"/>
</dbReference>
<dbReference type="SUPFAM" id="SSF159594">
    <property type="entry name" value="XCC0632-like"/>
    <property type="match status" value="1"/>
</dbReference>
<feature type="signal peptide" evidence="1">
    <location>
        <begin position="1"/>
        <end position="21"/>
    </location>
</feature>
<evidence type="ECO:0000313" key="4">
    <source>
        <dbReference type="Proteomes" id="UP000269708"/>
    </source>
</evidence>
<sequence>MSTGRPPSFARPLLAGLLALAATGCSVLGNSTREASTIYDPEPELRAEPGWPAVDWQLALPPPNAARMIDSLRIAVRPQPNELQVYKGAQWARPPSEMLSDALLRTFEASGKLPGAARQGSGLNADYRLLLELRRFESDYGAQGAAPAATIEVAAKLLHAQDQRIVAARSFARAQPAASAAVPDVVEAFRLGLGELAHELAGWTLASGAAHERDAHRQRP</sequence>
<feature type="domain" description="ABC-type transport auxiliary lipoprotein component" evidence="2">
    <location>
        <begin position="40"/>
        <end position="201"/>
    </location>
</feature>
<organism evidence="3 4">
    <name type="scientific">Vulcaniibacterium tengchongense</name>
    <dbReference type="NCBI Taxonomy" id="1273429"/>
    <lineage>
        <taxon>Bacteria</taxon>
        <taxon>Pseudomonadati</taxon>
        <taxon>Pseudomonadota</taxon>
        <taxon>Gammaproteobacteria</taxon>
        <taxon>Lysobacterales</taxon>
        <taxon>Lysobacteraceae</taxon>
        <taxon>Vulcaniibacterium</taxon>
    </lineage>
</organism>
<dbReference type="PROSITE" id="PS51257">
    <property type="entry name" value="PROKAR_LIPOPROTEIN"/>
    <property type="match status" value="1"/>
</dbReference>
<proteinExistence type="predicted"/>
<dbReference type="OrthoDB" id="5795476at2"/>
<evidence type="ECO:0000313" key="3">
    <source>
        <dbReference type="EMBL" id="RPE79584.1"/>
    </source>
</evidence>